<evidence type="ECO:0000259" key="4">
    <source>
        <dbReference type="PROSITE" id="PS51186"/>
    </source>
</evidence>
<keyword evidence="6" id="KW-1185">Reference proteome</keyword>
<dbReference type="InterPro" id="IPR000182">
    <property type="entry name" value="GNAT_dom"/>
</dbReference>
<comment type="caution">
    <text evidence="5">The sequence shown here is derived from an EMBL/GenBank/DDBJ whole genome shotgun (WGS) entry which is preliminary data.</text>
</comment>
<dbReference type="PANTHER" id="PTHR10545">
    <property type="entry name" value="DIAMINE N-ACETYLTRANSFERASE"/>
    <property type="match status" value="1"/>
</dbReference>
<dbReference type="Pfam" id="PF00583">
    <property type="entry name" value="Acetyltransf_1"/>
    <property type="match status" value="1"/>
</dbReference>
<dbReference type="Proteomes" id="UP001374579">
    <property type="component" value="Unassembled WGS sequence"/>
</dbReference>
<gene>
    <name evidence="5" type="ORF">V1264_010207</name>
</gene>
<dbReference type="CDD" id="cd04301">
    <property type="entry name" value="NAT_SF"/>
    <property type="match status" value="1"/>
</dbReference>
<name>A0AAN9G076_9CAEN</name>
<evidence type="ECO:0000256" key="1">
    <source>
        <dbReference type="ARBA" id="ARBA00008694"/>
    </source>
</evidence>
<evidence type="ECO:0000313" key="6">
    <source>
        <dbReference type="Proteomes" id="UP001374579"/>
    </source>
</evidence>
<dbReference type="PROSITE" id="PS51186">
    <property type="entry name" value="GNAT"/>
    <property type="match status" value="1"/>
</dbReference>
<reference evidence="5 6" key="1">
    <citation type="submission" date="2024-02" db="EMBL/GenBank/DDBJ databases">
        <title>Chromosome-scale genome assembly of the rough periwinkle Littorina saxatilis.</title>
        <authorList>
            <person name="De Jode A."/>
            <person name="Faria R."/>
            <person name="Formenti G."/>
            <person name="Sims Y."/>
            <person name="Smith T.P."/>
            <person name="Tracey A."/>
            <person name="Wood J.M.D."/>
            <person name="Zagrodzka Z.B."/>
            <person name="Johannesson K."/>
            <person name="Butlin R.K."/>
            <person name="Leder E.H."/>
        </authorList>
    </citation>
    <scope>NUCLEOTIDE SEQUENCE [LARGE SCALE GENOMIC DNA]</scope>
    <source>
        <strain evidence="5">Snail1</strain>
        <tissue evidence="5">Muscle</tissue>
    </source>
</reference>
<dbReference type="InterPro" id="IPR051016">
    <property type="entry name" value="Diverse_Substrate_AcTransf"/>
</dbReference>
<evidence type="ECO:0000256" key="3">
    <source>
        <dbReference type="ARBA" id="ARBA00023315"/>
    </source>
</evidence>
<keyword evidence="3" id="KW-0012">Acyltransferase</keyword>
<feature type="domain" description="N-acetyltransferase" evidence="4">
    <location>
        <begin position="4"/>
        <end position="164"/>
    </location>
</feature>
<evidence type="ECO:0000313" key="5">
    <source>
        <dbReference type="EMBL" id="KAK7090406.1"/>
    </source>
</evidence>
<dbReference type="GO" id="GO:0008080">
    <property type="term" value="F:N-acetyltransferase activity"/>
    <property type="evidence" value="ECO:0007669"/>
    <property type="project" value="TreeGrafter"/>
</dbReference>
<accession>A0AAN9G076</accession>
<dbReference type="InterPro" id="IPR016181">
    <property type="entry name" value="Acyl_CoA_acyltransferase"/>
</dbReference>
<protein>
    <recommendedName>
        <fullName evidence="4">N-acetyltransferase domain-containing protein</fullName>
    </recommendedName>
</protein>
<dbReference type="PANTHER" id="PTHR10545:SF51">
    <property type="entry name" value="THIALYSINE N-EPSILON-ACETYLTRANSFERASE"/>
    <property type="match status" value="1"/>
</dbReference>
<proteinExistence type="inferred from homology"/>
<comment type="similarity">
    <text evidence="1">Belongs to the acetyltransferase family.</text>
</comment>
<evidence type="ECO:0000256" key="2">
    <source>
        <dbReference type="ARBA" id="ARBA00022679"/>
    </source>
</evidence>
<dbReference type="AlphaFoldDB" id="A0AAN9G076"/>
<sequence length="177" mass="20106">MSTYSVRVAKEDDCEDIMRLIIELAEFEKLPEQVRITADVLRKDGFGEDRYFHCLVAEGTSPDGGGEGRVVVGFCLYYYIYSTWEGKSCYMEDLYVIPQCRGKGAGTAMWVEVTKIALSKGCCRLHWAVLDWNTPAIDLYKRRGGVDLTEKEGWHLFRMTKTVMEQFVAQSDGDGKS</sequence>
<keyword evidence="2" id="KW-0808">Transferase</keyword>
<organism evidence="5 6">
    <name type="scientific">Littorina saxatilis</name>
    <dbReference type="NCBI Taxonomy" id="31220"/>
    <lineage>
        <taxon>Eukaryota</taxon>
        <taxon>Metazoa</taxon>
        <taxon>Spiralia</taxon>
        <taxon>Lophotrochozoa</taxon>
        <taxon>Mollusca</taxon>
        <taxon>Gastropoda</taxon>
        <taxon>Caenogastropoda</taxon>
        <taxon>Littorinimorpha</taxon>
        <taxon>Littorinoidea</taxon>
        <taxon>Littorinidae</taxon>
        <taxon>Littorina</taxon>
    </lineage>
</organism>
<dbReference type="FunFam" id="3.40.630.30:FF:000064">
    <property type="entry name" value="GNAT family acetyltransferase"/>
    <property type="match status" value="1"/>
</dbReference>
<dbReference type="EMBL" id="JBAMIC010000024">
    <property type="protein sequence ID" value="KAK7090406.1"/>
    <property type="molecule type" value="Genomic_DNA"/>
</dbReference>
<dbReference type="Gene3D" id="3.40.630.30">
    <property type="match status" value="1"/>
</dbReference>
<dbReference type="SUPFAM" id="SSF55729">
    <property type="entry name" value="Acyl-CoA N-acyltransferases (Nat)"/>
    <property type="match status" value="1"/>
</dbReference>